<dbReference type="PANTHER" id="PTHR36922">
    <property type="entry name" value="BLL2446 PROTEIN"/>
    <property type="match status" value="1"/>
</dbReference>
<evidence type="ECO:0000313" key="1">
    <source>
        <dbReference type="EMBL" id="TDR80083.1"/>
    </source>
</evidence>
<organism evidence="1 2">
    <name type="scientific">Paludibacterium purpuratum</name>
    <dbReference type="NCBI Taxonomy" id="1144873"/>
    <lineage>
        <taxon>Bacteria</taxon>
        <taxon>Pseudomonadati</taxon>
        <taxon>Pseudomonadota</taxon>
        <taxon>Betaproteobacteria</taxon>
        <taxon>Neisseriales</taxon>
        <taxon>Chromobacteriaceae</taxon>
        <taxon>Paludibacterium</taxon>
    </lineage>
</organism>
<evidence type="ECO:0008006" key="3">
    <source>
        <dbReference type="Google" id="ProtNLM"/>
    </source>
</evidence>
<evidence type="ECO:0000313" key="2">
    <source>
        <dbReference type="Proteomes" id="UP000295611"/>
    </source>
</evidence>
<proteinExistence type="predicted"/>
<reference evidence="1 2" key="1">
    <citation type="submission" date="2019-03" db="EMBL/GenBank/DDBJ databases">
        <title>Genomic Encyclopedia of Type Strains, Phase III (KMG-III): the genomes of soil and plant-associated and newly described type strains.</title>
        <authorList>
            <person name="Whitman W."/>
        </authorList>
    </citation>
    <scope>NUCLEOTIDE SEQUENCE [LARGE SCALE GENOMIC DNA]</scope>
    <source>
        <strain evidence="1 2">CECT 8976</strain>
    </source>
</reference>
<dbReference type="PANTHER" id="PTHR36922:SF1">
    <property type="entry name" value="DUF1993 DOMAIN-CONTAINING PROTEIN"/>
    <property type="match status" value="1"/>
</dbReference>
<dbReference type="RefSeq" id="WP_133680453.1">
    <property type="nucleotide sequence ID" value="NZ_SNZP01000006.1"/>
</dbReference>
<name>A0A4R7B6J4_9NEIS</name>
<comment type="caution">
    <text evidence="1">The sequence shown here is derived from an EMBL/GenBank/DDBJ whole genome shotgun (WGS) entry which is preliminary data.</text>
</comment>
<dbReference type="Gene3D" id="1.20.120.450">
    <property type="entry name" value="dinb family like domain"/>
    <property type="match status" value="1"/>
</dbReference>
<dbReference type="Proteomes" id="UP000295611">
    <property type="component" value="Unassembled WGS sequence"/>
</dbReference>
<keyword evidence="2" id="KW-1185">Reference proteome</keyword>
<dbReference type="Pfam" id="PF09351">
    <property type="entry name" value="DUF1993"/>
    <property type="match status" value="1"/>
</dbReference>
<dbReference type="InterPro" id="IPR018531">
    <property type="entry name" value="DUF1993"/>
</dbReference>
<sequence>MGLSMYDASVPVLKHMLGSLSAILRKAAEHAEAKKIAPEVLLNARLFPDMFPLTRQVQIATDQAKGCVSRLAGVEIPSYEDTESSFDELQDRIAKTLAYLDSLSPALFDGSEGREIVLTVRGEPMTFTGAHYLLQWVFPNFYFHLTTAYDILRHSGIELGKRDFLAGGA</sequence>
<dbReference type="AlphaFoldDB" id="A0A4R7B6J4"/>
<dbReference type="OrthoDB" id="338237at2"/>
<dbReference type="EMBL" id="SNZP01000006">
    <property type="protein sequence ID" value="TDR80083.1"/>
    <property type="molecule type" value="Genomic_DNA"/>
</dbReference>
<dbReference type="SUPFAM" id="SSF109854">
    <property type="entry name" value="DinB/YfiT-like putative metalloenzymes"/>
    <property type="match status" value="1"/>
</dbReference>
<gene>
    <name evidence="1" type="ORF">DFP86_106226</name>
</gene>
<protein>
    <recommendedName>
        <fullName evidence="3">DUF1993 domain-containing protein</fullName>
    </recommendedName>
</protein>
<accession>A0A4R7B6J4</accession>
<dbReference type="InterPro" id="IPR034660">
    <property type="entry name" value="DinB/YfiT-like"/>
</dbReference>